<feature type="transmembrane region" description="Helical" evidence="1">
    <location>
        <begin position="38"/>
        <end position="62"/>
    </location>
</feature>
<keyword evidence="3" id="KW-1185">Reference proteome</keyword>
<feature type="transmembrane region" description="Helical" evidence="1">
    <location>
        <begin position="387"/>
        <end position="405"/>
    </location>
</feature>
<feature type="transmembrane region" description="Helical" evidence="1">
    <location>
        <begin position="251"/>
        <end position="272"/>
    </location>
</feature>
<sequence>MSTAIKARWARRFVAVGIVWFVSWQLATVGGAGRRVGVALGLYGFVFHVVFGKGYSLLPSYFDRTLAFPRAPAVHLPLAAVGTGCLALGAASSGGMDLGVGPLSTATGETLTGIGASLWLAGCLVFVGTIGWTIRDNLSGHETGTGDANADRRWVDRYANAFVPVVALYVLAGATISVLEWLEFDQSLVAGGPPVTHLLAAGGAALLLFAVGFRLLPRFLVVSPRTWLVALVLPAGALGPALLAGDFLGDSLFLAGAVLEATALVGFALAYVDMFSRSDRRRVGFYAVTLGVLSGAGVALLGLSFATDWFGIPGNPFDAHYRLALVGLLGLSVVGVTYQFYPPAVASSSLVDDRTASLSIALLAGGLLVEVSGLLRSAPVVEHGGRLVVLAGSVVYATVVFAVFLERRGK</sequence>
<keyword evidence="1" id="KW-0812">Transmembrane</keyword>
<feature type="transmembrane region" description="Helical" evidence="1">
    <location>
        <begin position="227"/>
        <end position="245"/>
    </location>
</feature>
<dbReference type="EMBL" id="CP100355">
    <property type="protein sequence ID" value="UTF52434.1"/>
    <property type="molecule type" value="Genomic_DNA"/>
</dbReference>
<gene>
    <name evidence="2" type="ORF">NGM29_11605</name>
</gene>
<evidence type="ECO:0000313" key="3">
    <source>
        <dbReference type="Proteomes" id="UP001056855"/>
    </source>
</evidence>
<keyword evidence="1" id="KW-1133">Transmembrane helix</keyword>
<dbReference type="Proteomes" id="UP001056855">
    <property type="component" value="Chromosome"/>
</dbReference>
<feature type="transmembrane region" description="Helical" evidence="1">
    <location>
        <begin position="114"/>
        <end position="134"/>
    </location>
</feature>
<proteinExistence type="predicted"/>
<feature type="transmembrane region" description="Helical" evidence="1">
    <location>
        <begin position="319"/>
        <end position="338"/>
    </location>
</feature>
<evidence type="ECO:0000256" key="1">
    <source>
        <dbReference type="SAM" id="Phobius"/>
    </source>
</evidence>
<feature type="transmembrane region" description="Helical" evidence="1">
    <location>
        <begin position="358"/>
        <end position="375"/>
    </location>
</feature>
<feature type="transmembrane region" description="Helical" evidence="1">
    <location>
        <begin position="12"/>
        <end position="32"/>
    </location>
</feature>
<organism evidence="2 3">
    <name type="scientific">Natronosalvus rutilus</name>
    <dbReference type="NCBI Taxonomy" id="2953753"/>
    <lineage>
        <taxon>Archaea</taxon>
        <taxon>Methanobacteriati</taxon>
        <taxon>Methanobacteriota</taxon>
        <taxon>Stenosarchaea group</taxon>
        <taxon>Halobacteria</taxon>
        <taxon>Halobacteriales</taxon>
        <taxon>Natrialbaceae</taxon>
        <taxon>Natronosalvus</taxon>
    </lineage>
</organism>
<dbReference type="GeneID" id="73290701"/>
<dbReference type="KEGG" id="sawl:NGM29_11605"/>
<feature type="transmembrane region" description="Helical" evidence="1">
    <location>
        <begin position="161"/>
        <end position="182"/>
    </location>
</feature>
<evidence type="ECO:0000313" key="2">
    <source>
        <dbReference type="EMBL" id="UTF52434.1"/>
    </source>
</evidence>
<feature type="transmembrane region" description="Helical" evidence="1">
    <location>
        <begin position="284"/>
        <end position="307"/>
    </location>
</feature>
<dbReference type="AlphaFoldDB" id="A0A9E7SSE6"/>
<protein>
    <submittedName>
        <fullName evidence="2">Uncharacterized protein</fullName>
    </submittedName>
</protein>
<feature type="transmembrane region" description="Helical" evidence="1">
    <location>
        <begin position="194"/>
        <end position="215"/>
    </location>
</feature>
<dbReference type="RefSeq" id="WP_254156361.1">
    <property type="nucleotide sequence ID" value="NZ_CP100355.1"/>
</dbReference>
<accession>A0A9E7SSE6</accession>
<keyword evidence="1" id="KW-0472">Membrane</keyword>
<name>A0A9E7SSE6_9EURY</name>
<feature type="transmembrane region" description="Helical" evidence="1">
    <location>
        <begin position="74"/>
        <end position="94"/>
    </location>
</feature>
<reference evidence="2" key="1">
    <citation type="submission" date="2022-06" db="EMBL/GenBank/DDBJ databases">
        <title>Diverse halophilic archaea isolated from saline environments.</title>
        <authorList>
            <person name="Cui H.-L."/>
        </authorList>
    </citation>
    <scope>NUCLEOTIDE SEQUENCE</scope>
    <source>
        <strain evidence="2">WLHS1</strain>
    </source>
</reference>